<dbReference type="Proteomes" id="UP001286313">
    <property type="component" value="Unassembled WGS sequence"/>
</dbReference>
<comment type="caution">
    <text evidence="1">The sequence shown here is derived from an EMBL/GenBank/DDBJ whole genome shotgun (WGS) entry which is preliminary data.</text>
</comment>
<gene>
    <name evidence="1" type="ORF">Pcinc_018527</name>
</gene>
<organism evidence="1 2">
    <name type="scientific">Petrolisthes cinctipes</name>
    <name type="common">Flat porcelain crab</name>
    <dbReference type="NCBI Taxonomy" id="88211"/>
    <lineage>
        <taxon>Eukaryota</taxon>
        <taxon>Metazoa</taxon>
        <taxon>Ecdysozoa</taxon>
        <taxon>Arthropoda</taxon>
        <taxon>Crustacea</taxon>
        <taxon>Multicrustacea</taxon>
        <taxon>Malacostraca</taxon>
        <taxon>Eumalacostraca</taxon>
        <taxon>Eucarida</taxon>
        <taxon>Decapoda</taxon>
        <taxon>Pleocyemata</taxon>
        <taxon>Anomura</taxon>
        <taxon>Galatheoidea</taxon>
        <taxon>Porcellanidae</taxon>
        <taxon>Petrolisthes</taxon>
    </lineage>
</organism>
<keyword evidence="2" id="KW-1185">Reference proteome</keyword>
<sequence>MPLRVKQGAYRRWTRDRCRAKWDEFIDCQRMANGVYAEAEQQFKNGARDVLLNARSPHKWWSTLKSAVFGSDSSLPRLVGDGGSLVYEPGGKAALLAAHFDSK</sequence>
<dbReference type="EMBL" id="JAWQEG010001788">
    <property type="protein sequence ID" value="KAK3876715.1"/>
    <property type="molecule type" value="Genomic_DNA"/>
</dbReference>
<name>A0AAE1KNP8_PETCI</name>
<accession>A0AAE1KNP8</accession>
<evidence type="ECO:0000313" key="2">
    <source>
        <dbReference type="Proteomes" id="UP001286313"/>
    </source>
</evidence>
<reference evidence="1" key="1">
    <citation type="submission" date="2023-10" db="EMBL/GenBank/DDBJ databases">
        <title>Genome assemblies of two species of porcelain crab, Petrolisthes cinctipes and Petrolisthes manimaculis (Anomura: Porcellanidae).</title>
        <authorList>
            <person name="Angst P."/>
        </authorList>
    </citation>
    <scope>NUCLEOTIDE SEQUENCE</scope>
    <source>
        <strain evidence="1">PB745_01</strain>
        <tissue evidence="1">Gill</tissue>
    </source>
</reference>
<proteinExistence type="predicted"/>
<dbReference type="AlphaFoldDB" id="A0AAE1KNP8"/>
<protein>
    <submittedName>
        <fullName evidence="1">Uncharacterized protein</fullName>
    </submittedName>
</protein>
<evidence type="ECO:0000313" key="1">
    <source>
        <dbReference type="EMBL" id="KAK3876715.1"/>
    </source>
</evidence>